<organism evidence="9 10">
    <name type="scientific">Malassezia furfur</name>
    <name type="common">Pityriasis versicolor infection agent</name>
    <name type="synonym">Pityrosporum furfur</name>
    <dbReference type="NCBI Taxonomy" id="55194"/>
    <lineage>
        <taxon>Eukaryota</taxon>
        <taxon>Fungi</taxon>
        <taxon>Dikarya</taxon>
        <taxon>Basidiomycota</taxon>
        <taxon>Ustilaginomycotina</taxon>
        <taxon>Malasseziomycetes</taxon>
        <taxon>Malasseziales</taxon>
        <taxon>Malasseziaceae</taxon>
        <taxon>Malassezia</taxon>
    </lineage>
</organism>
<feature type="transmembrane region" description="Helical" evidence="7">
    <location>
        <begin position="206"/>
        <end position="229"/>
    </location>
</feature>
<evidence type="ECO:0000313" key="10">
    <source>
        <dbReference type="Proteomes" id="UP000818624"/>
    </source>
</evidence>
<feature type="chain" id="PRO_5047313207" description="Nucleoside transporter" evidence="8">
    <location>
        <begin position="20"/>
        <end position="408"/>
    </location>
</feature>
<comment type="similarity">
    <text evidence="2">Belongs to the SLC29A/ENT transporter (TC 2.A.57) family.</text>
</comment>
<dbReference type="InterPro" id="IPR002259">
    <property type="entry name" value="Eqnu_transpt"/>
</dbReference>
<dbReference type="Pfam" id="PF01733">
    <property type="entry name" value="Nucleoside_tran"/>
    <property type="match status" value="1"/>
</dbReference>
<feature type="transmembrane region" description="Helical" evidence="7">
    <location>
        <begin position="279"/>
        <end position="298"/>
    </location>
</feature>
<comment type="subcellular location">
    <subcellularLocation>
        <location evidence="1">Membrane</location>
        <topology evidence="1">Multi-pass membrane protein</topology>
    </subcellularLocation>
</comment>
<keyword evidence="5 7" id="KW-1133">Transmembrane helix</keyword>
<dbReference type="PRINTS" id="PR01130">
    <property type="entry name" value="DERENTRNSPRT"/>
</dbReference>
<proteinExistence type="inferred from homology"/>
<evidence type="ECO:0000256" key="2">
    <source>
        <dbReference type="ARBA" id="ARBA00007965"/>
    </source>
</evidence>
<evidence type="ECO:0000256" key="4">
    <source>
        <dbReference type="ARBA" id="ARBA00022692"/>
    </source>
</evidence>
<evidence type="ECO:0000256" key="1">
    <source>
        <dbReference type="ARBA" id="ARBA00004141"/>
    </source>
</evidence>
<evidence type="ECO:0000256" key="3">
    <source>
        <dbReference type="ARBA" id="ARBA00022448"/>
    </source>
</evidence>
<evidence type="ECO:0000256" key="5">
    <source>
        <dbReference type="ARBA" id="ARBA00022989"/>
    </source>
</evidence>
<dbReference type="PANTHER" id="PTHR10332:SF88">
    <property type="entry name" value="EQUILIBRATIVE NUCLEOSIDE TRANSPORTER 1, ISOFORM A"/>
    <property type="match status" value="1"/>
</dbReference>
<sequence length="408" mass="44372">MTMFNLTSVLFTILATVRGSKKKSNPMRRVVWSLYLSIAAFMVLVASVGLRGTGPLVTAMPYYLFLLLLSVALAISQAFMQSGAMVICTQLSVDGTLMGYLQMGQALQGVFGSVVNFVSTVMAMHVEQREQGAAETRAWENASAATVVFVVTILLQVGTRLCLSRAAQVPSVEKHIQTWETNMLSGDTETSEPNAWEHLLHVQKRILPWIASIFCIFLVTLGIYPALTAQVRTVNPHASTWLEDASVFVALHIVLLNVGDLIGRRLPTLSPYFLIRRGWIAMLATTARFAFLPLFLACNIVKENGARRAWALPDAAFFGLVLLLGITTGCTATSVFLSGPKTVDGSMAHSMPPSETPAGADVEYDPLLDDYDPHENRDAAIASMLLAFWLVMGLMAGSCFSFVVLALT</sequence>
<evidence type="ECO:0000256" key="7">
    <source>
        <dbReference type="SAM" id="Phobius"/>
    </source>
</evidence>
<reference evidence="9 10" key="1">
    <citation type="journal article" date="2020" name="Elife">
        <title>Loss of centromere function drives karyotype evolution in closely related Malassezia species.</title>
        <authorList>
            <person name="Sankaranarayanan S.R."/>
            <person name="Ianiri G."/>
            <person name="Coelho M.A."/>
            <person name="Reza M.H."/>
            <person name="Thimmappa B.C."/>
            <person name="Ganguly P."/>
            <person name="Vadnala R.N."/>
            <person name="Sun S."/>
            <person name="Siddharthan R."/>
            <person name="Tellgren-Roth C."/>
            <person name="Dawson T.L."/>
            <person name="Heitman J."/>
            <person name="Sanyal K."/>
        </authorList>
    </citation>
    <scope>NUCLEOTIDE SEQUENCE [LARGE SCALE GENOMIC DNA]</scope>
    <source>
        <strain evidence="9">CBS14141</strain>
    </source>
</reference>
<keyword evidence="8" id="KW-0732">Signal</keyword>
<gene>
    <name evidence="9" type="ORF">GLX27_000785</name>
</gene>
<evidence type="ECO:0000313" key="9">
    <source>
        <dbReference type="EMBL" id="WFD46156.1"/>
    </source>
</evidence>
<dbReference type="Proteomes" id="UP000818624">
    <property type="component" value="Chromosome 1"/>
</dbReference>
<protein>
    <recommendedName>
        <fullName evidence="11">Nucleoside transporter</fullName>
    </recommendedName>
</protein>
<keyword evidence="10" id="KW-1185">Reference proteome</keyword>
<evidence type="ECO:0000256" key="6">
    <source>
        <dbReference type="ARBA" id="ARBA00023136"/>
    </source>
</evidence>
<keyword evidence="6 7" id="KW-0472">Membrane</keyword>
<dbReference type="PANTHER" id="PTHR10332">
    <property type="entry name" value="EQUILIBRATIVE NUCLEOSIDE TRANSPORTER"/>
    <property type="match status" value="1"/>
</dbReference>
<name>A0ABY8EKN7_MALFU</name>
<feature type="signal peptide" evidence="8">
    <location>
        <begin position="1"/>
        <end position="19"/>
    </location>
</feature>
<feature type="transmembrane region" description="Helical" evidence="7">
    <location>
        <begin position="379"/>
        <end position="407"/>
    </location>
</feature>
<dbReference type="EMBL" id="CP046234">
    <property type="protein sequence ID" value="WFD46156.1"/>
    <property type="molecule type" value="Genomic_DNA"/>
</dbReference>
<feature type="transmembrane region" description="Helical" evidence="7">
    <location>
        <begin position="62"/>
        <end position="87"/>
    </location>
</feature>
<accession>A0ABY8EKN7</accession>
<evidence type="ECO:0008006" key="11">
    <source>
        <dbReference type="Google" id="ProtNLM"/>
    </source>
</evidence>
<keyword evidence="4 7" id="KW-0812">Transmembrane</keyword>
<feature type="transmembrane region" description="Helical" evidence="7">
    <location>
        <begin position="310"/>
        <end position="337"/>
    </location>
</feature>
<feature type="transmembrane region" description="Helical" evidence="7">
    <location>
        <begin position="29"/>
        <end position="50"/>
    </location>
</feature>
<keyword evidence="3" id="KW-0813">Transport</keyword>
<evidence type="ECO:0000256" key="8">
    <source>
        <dbReference type="SAM" id="SignalP"/>
    </source>
</evidence>